<dbReference type="Gene3D" id="1.20.1110.10">
    <property type="entry name" value="Calcium-transporting ATPase, transmembrane domain"/>
    <property type="match status" value="1"/>
</dbReference>
<dbReference type="RefSeq" id="WP_310913931.1">
    <property type="nucleotide sequence ID" value="NZ_JAVLVT010000010.1"/>
</dbReference>
<dbReference type="SFLD" id="SFLDG00002">
    <property type="entry name" value="C1.7:_P-type_atpase_like"/>
    <property type="match status" value="1"/>
</dbReference>
<dbReference type="InterPro" id="IPR006068">
    <property type="entry name" value="ATPase_P-typ_cation-transptr_C"/>
</dbReference>
<dbReference type="InterPro" id="IPR001757">
    <property type="entry name" value="P_typ_ATPase"/>
</dbReference>
<comment type="catalytic activity">
    <reaction evidence="9">
        <text>ATP + H2O = ADP + phosphate + H(+)</text>
        <dbReference type="Rhea" id="RHEA:13065"/>
        <dbReference type="ChEBI" id="CHEBI:15377"/>
        <dbReference type="ChEBI" id="CHEBI:15378"/>
        <dbReference type="ChEBI" id="CHEBI:30616"/>
        <dbReference type="ChEBI" id="CHEBI:43474"/>
        <dbReference type="ChEBI" id="CHEBI:456216"/>
    </reaction>
</comment>
<gene>
    <name evidence="13" type="ORF">RIF23_18915</name>
</gene>
<dbReference type="InterPro" id="IPR004014">
    <property type="entry name" value="ATPase_P-typ_cation-transptr_N"/>
</dbReference>
<dbReference type="SUPFAM" id="SSF81660">
    <property type="entry name" value="Metal cation-transporting ATPase, ATP-binding domain N"/>
    <property type="match status" value="1"/>
</dbReference>
<dbReference type="PRINTS" id="PR00120">
    <property type="entry name" value="HATPASE"/>
</dbReference>
<keyword evidence="3 11" id="KW-0812">Transmembrane</keyword>
<evidence type="ECO:0000259" key="12">
    <source>
        <dbReference type="SMART" id="SM00831"/>
    </source>
</evidence>
<feature type="transmembrane region" description="Helical" evidence="11">
    <location>
        <begin position="88"/>
        <end position="104"/>
    </location>
</feature>
<feature type="transmembrane region" description="Helical" evidence="11">
    <location>
        <begin position="277"/>
        <end position="303"/>
    </location>
</feature>
<organism evidence="13 14">
    <name type="scientific">Lipingzhangella rawalii</name>
    <dbReference type="NCBI Taxonomy" id="2055835"/>
    <lineage>
        <taxon>Bacteria</taxon>
        <taxon>Bacillati</taxon>
        <taxon>Actinomycetota</taxon>
        <taxon>Actinomycetes</taxon>
        <taxon>Streptosporangiales</taxon>
        <taxon>Nocardiopsidaceae</taxon>
        <taxon>Lipingzhangella</taxon>
    </lineage>
</organism>
<feature type="transmembrane region" description="Helical" evidence="11">
    <location>
        <begin position="64"/>
        <end position="82"/>
    </location>
</feature>
<dbReference type="Pfam" id="PF00689">
    <property type="entry name" value="Cation_ATPase_C"/>
    <property type="match status" value="1"/>
</dbReference>
<evidence type="ECO:0000256" key="9">
    <source>
        <dbReference type="ARBA" id="ARBA00049360"/>
    </source>
</evidence>
<dbReference type="Pfam" id="PF13246">
    <property type="entry name" value="Cation_ATPase"/>
    <property type="match status" value="1"/>
</dbReference>
<feature type="transmembrane region" description="Helical" evidence="11">
    <location>
        <begin position="864"/>
        <end position="881"/>
    </location>
</feature>
<dbReference type="InterPro" id="IPR023214">
    <property type="entry name" value="HAD_sf"/>
</dbReference>
<evidence type="ECO:0000256" key="7">
    <source>
        <dbReference type="ARBA" id="ARBA00022989"/>
    </source>
</evidence>
<feature type="transmembrane region" description="Helical" evidence="11">
    <location>
        <begin position="251"/>
        <end position="271"/>
    </location>
</feature>
<dbReference type="PRINTS" id="PR00119">
    <property type="entry name" value="CATATPASE"/>
</dbReference>
<dbReference type="InterPro" id="IPR018303">
    <property type="entry name" value="ATPase_P-typ_P_site"/>
</dbReference>
<feature type="transmembrane region" description="Helical" evidence="11">
    <location>
        <begin position="832"/>
        <end position="852"/>
    </location>
</feature>
<dbReference type="SUPFAM" id="SSF56784">
    <property type="entry name" value="HAD-like"/>
    <property type="match status" value="1"/>
</dbReference>
<dbReference type="SUPFAM" id="SSF81653">
    <property type="entry name" value="Calcium ATPase, transduction domain A"/>
    <property type="match status" value="1"/>
</dbReference>
<dbReference type="SUPFAM" id="SSF81665">
    <property type="entry name" value="Calcium ATPase, transmembrane domain M"/>
    <property type="match status" value="1"/>
</dbReference>
<dbReference type="Proteomes" id="UP001250214">
    <property type="component" value="Unassembled WGS sequence"/>
</dbReference>
<dbReference type="PANTHER" id="PTHR43294">
    <property type="entry name" value="SODIUM/POTASSIUM-TRANSPORTING ATPASE SUBUNIT ALPHA"/>
    <property type="match status" value="1"/>
</dbReference>
<dbReference type="Pfam" id="PF08282">
    <property type="entry name" value="Hydrolase_3"/>
    <property type="match status" value="1"/>
</dbReference>
<dbReference type="InterPro" id="IPR050510">
    <property type="entry name" value="Cation_transp_ATPase_P-type"/>
</dbReference>
<dbReference type="PROSITE" id="PS00154">
    <property type="entry name" value="ATPASE_E1_E2"/>
    <property type="match status" value="1"/>
</dbReference>
<comment type="similarity">
    <text evidence="2">Belongs to the cation transport ATPase (P-type) (TC 3.A.3) family. Type IIA subfamily.</text>
</comment>
<name>A0ABU2HAM1_9ACTN</name>
<dbReference type="Gene3D" id="3.40.1110.10">
    <property type="entry name" value="Calcium-transporting ATPase, cytoplasmic domain N"/>
    <property type="match status" value="1"/>
</dbReference>
<dbReference type="Pfam" id="PF00690">
    <property type="entry name" value="Cation_ATPase_N"/>
    <property type="match status" value="1"/>
</dbReference>
<sequence>MTLPHTHADRSWHATETAEAIDVLDSGLQGLSTPESARRIRQYGPNVLEDLRPPSAALVFARQFRSPLIAILLAAATVTLVFREWIDAGVIAFVLLLNASIGFVQERKADAAVRALMEMAVPRARVLRDGREVEVDGRDLVPGDLVLLESGARIPADMRLIRAQALLVDESMLTGESEPVVKHTRALASNLPLGDRGSVAHAGSMVTSGRGAGLVFATGPHTVLGGIAELLRSEPQAATPLQQRMTRLSRLIMFAVLSSCALVFVLGLATGGQVRELLMAAVALAVAAVPEGLPIVLTIALALGVTRMARRNAIVRRLPAVETLGSATVIGSDKTGTLTENRMTVRRIWAAGQVRLPVSVSARSGFGAGVSSPLAQDAATLTLLTGVLTNEAVMQTTTDGVEAQGDPTEIALLLAAAEAGLAPEPQRDAYACIADLPFEPSRRFSAAIRAWNGTEVLFAKGAPERVVDMCDSVLADGAEAPLDVAEANAAARSMAADGLRVLALAVSRGRRSGDPPLDLEEPCGLVLVGLVGLMDPPRKGVREAVAACHSAGVRVVMITGDHALTAGSIATELGITSNSRRTVTGSDLEGMDEDELRSAVSGTDVFARVSPEDKLRIVRALQAHGEVVAVTGDGVNDAPALKSASIGVAMGEGGTDVAREAAEIVLTDDNFVSIVGAIEQGRITFDNVRRATFFLVSTSMATIVALIVTVAAGWPLLMVPAQLLWLNLVTSGLQDVALAFERGDRNVLRKSPRSAREGIMSPLLWQRAAGTSIVRAGGTLALFYWVLEDTGSIATAQTVALTTMVLFSAFQAGNARSEYRSVFTVSLRDNPFLVWATIGTLALHMGALYFPPTQLVLRVEPLPLHYWPIMIAVAAAVLVVVEAEKAVRRRVTHDADSPPDGPSGPGSGRGA</sequence>
<feature type="transmembrane region" description="Helical" evidence="11">
    <location>
        <begin position="793"/>
        <end position="812"/>
    </location>
</feature>
<keyword evidence="4" id="KW-0547">Nucleotide-binding</keyword>
<dbReference type="Pfam" id="PF00122">
    <property type="entry name" value="E1-E2_ATPase"/>
    <property type="match status" value="1"/>
</dbReference>
<evidence type="ECO:0000256" key="11">
    <source>
        <dbReference type="SAM" id="Phobius"/>
    </source>
</evidence>
<dbReference type="SFLD" id="SFLDF00027">
    <property type="entry name" value="p-type_atpase"/>
    <property type="match status" value="1"/>
</dbReference>
<dbReference type="InterPro" id="IPR008250">
    <property type="entry name" value="ATPase_P-typ_transduc_dom_A_sf"/>
</dbReference>
<evidence type="ECO:0000256" key="8">
    <source>
        <dbReference type="ARBA" id="ARBA00023136"/>
    </source>
</evidence>
<keyword evidence="5" id="KW-0067">ATP-binding</keyword>
<evidence type="ECO:0000313" key="13">
    <source>
        <dbReference type="EMBL" id="MDS1272363.1"/>
    </source>
</evidence>
<evidence type="ECO:0000313" key="14">
    <source>
        <dbReference type="Proteomes" id="UP001250214"/>
    </source>
</evidence>
<feature type="domain" description="Cation-transporting P-type ATPase N-terminal" evidence="12">
    <location>
        <begin position="11"/>
        <end position="84"/>
    </location>
</feature>
<dbReference type="InterPro" id="IPR044492">
    <property type="entry name" value="P_typ_ATPase_HD_dom"/>
</dbReference>
<dbReference type="InterPro" id="IPR036412">
    <property type="entry name" value="HAD-like_sf"/>
</dbReference>
<dbReference type="InterPro" id="IPR059000">
    <property type="entry name" value="ATPase_P-type_domA"/>
</dbReference>
<evidence type="ECO:0000256" key="10">
    <source>
        <dbReference type="SAM" id="MobiDB-lite"/>
    </source>
</evidence>
<keyword evidence="7 11" id="KW-1133">Transmembrane helix</keyword>
<dbReference type="EMBL" id="JAVLVT010000010">
    <property type="protein sequence ID" value="MDS1272363.1"/>
    <property type="molecule type" value="Genomic_DNA"/>
</dbReference>
<feature type="transmembrane region" description="Helical" evidence="11">
    <location>
        <begin position="692"/>
        <end position="717"/>
    </location>
</feature>
<dbReference type="SMART" id="SM00831">
    <property type="entry name" value="Cation_ATPase_N"/>
    <property type="match status" value="1"/>
</dbReference>
<evidence type="ECO:0000256" key="1">
    <source>
        <dbReference type="ARBA" id="ARBA00004651"/>
    </source>
</evidence>
<keyword evidence="14" id="KW-1185">Reference proteome</keyword>
<feature type="region of interest" description="Disordered" evidence="10">
    <location>
        <begin position="890"/>
        <end position="911"/>
    </location>
</feature>
<dbReference type="SFLD" id="SFLDS00003">
    <property type="entry name" value="Haloacid_Dehalogenase"/>
    <property type="match status" value="1"/>
</dbReference>
<proteinExistence type="inferred from homology"/>
<keyword evidence="8 11" id="KW-0472">Membrane</keyword>
<evidence type="ECO:0000256" key="2">
    <source>
        <dbReference type="ARBA" id="ARBA00005675"/>
    </source>
</evidence>
<dbReference type="NCBIfam" id="TIGR01494">
    <property type="entry name" value="ATPase_P-type"/>
    <property type="match status" value="3"/>
</dbReference>
<protein>
    <submittedName>
        <fullName evidence="13">HAD-IC family P-type ATPase</fullName>
    </submittedName>
</protein>
<dbReference type="Gene3D" id="2.70.150.10">
    <property type="entry name" value="Calcium-transporting ATPase, cytoplasmic transduction domain A"/>
    <property type="match status" value="1"/>
</dbReference>
<dbReference type="PANTHER" id="PTHR43294:SF20">
    <property type="entry name" value="P-TYPE ATPASE"/>
    <property type="match status" value="1"/>
</dbReference>
<keyword evidence="6" id="KW-1278">Translocase</keyword>
<reference evidence="14" key="1">
    <citation type="submission" date="2023-07" db="EMBL/GenBank/DDBJ databases">
        <title>Novel species in the genus Lipingzhangella isolated from Sambhar Salt Lake.</title>
        <authorList>
            <person name="Jiya N."/>
            <person name="Kajale S."/>
            <person name="Sharma A."/>
        </authorList>
    </citation>
    <scope>NUCLEOTIDE SEQUENCE [LARGE SCALE GENOMIC DNA]</scope>
    <source>
        <strain evidence="14">LS1_29</strain>
    </source>
</reference>
<evidence type="ECO:0000256" key="3">
    <source>
        <dbReference type="ARBA" id="ARBA00022692"/>
    </source>
</evidence>
<comment type="subcellular location">
    <subcellularLocation>
        <location evidence="1">Cell membrane</location>
        <topology evidence="1">Multi-pass membrane protein</topology>
    </subcellularLocation>
</comment>
<dbReference type="Gene3D" id="3.40.50.1000">
    <property type="entry name" value="HAD superfamily/HAD-like"/>
    <property type="match status" value="1"/>
</dbReference>
<evidence type="ECO:0000256" key="6">
    <source>
        <dbReference type="ARBA" id="ARBA00022967"/>
    </source>
</evidence>
<comment type="caution">
    <text evidence="13">The sequence shown here is derived from an EMBL/GenBank/DDBJ whole genome shotgun (WGS) entry which is preliminary data.</text>
</comment>
<dbReference type="InterPro" id="IPR023299">
    <property type="entry name" value="ATPase_P-typ_cyto_dom_N"/>
</dbReference>
<evidence type="ECO:0000256" key="5">
    <source>
        <dbReference type="ARBA" id="ARBA00022840"/>
    </source>
</evidence>
<evidence type="ECO:0000256" key="4">
    <source>
        <dbReference type="ARBA" id="ARBA00022741"/>
    </source>
</evidence>
<accession>A0ABU2HAM1</accession>
<dbReference type="InterPro" id="IPR023298">
    <property type="entry name" value="ATPase_P-typ_TM_dom_sf"/>
</dbReference>